<dbReference type="CDD" id="cd06170">
    <property type="entry name" value="LuxR_C_like"/>
    <property type="match status" value="1"/>
</dbReference>
<proteinExistence type="predicted"/>
<evidence type="ECO:0000256" key="3">
    <source>
        <dbReference type="ARBA" id="ARBA00023163"/>
    </source>
</evidence>
<evidence type="ECO:0000256" key="1">
    <source>
        <dbReference type="ARBA" id="ARBA00023015"/>
    </source>
</evidence>
<dbReference type="Proteomes" id="UP000587760">
    <property type="component" value="Unassembled WGS sequence"/>
</dbReference>
<organism evidence="6 7">
    <name type="scientific">Spirochaeta isovalerica</name>
    <dbReference type="NCBI Taxonomy" id="150"/>
    <lineage>
        <taxon>Bacteria</taxon>
        <taxon>Pseudomonadati</taxon>
        <taxon>Spirochaetota</taxon>
        <taxon>Spirochaetia</taxon>
        <taxon>Spirochaetales</taxon>
        <taxon>Spirochaetaceae</taxon>
        <taxon>Spirochaeta</taxon>
    </lineage>
</organism>
<evidence type="ECO:0000256" key="4">
    <source>
        <dbReference type="SAM" id="Phobius"/>
    </source>
</evidence>
<dbReference type="InterPro" id="IPR000792">
    <property type="entry name" value="Tscrpt_reg_LuxR_C"/>
</dbReference>
<dbReference type="GO" id="GO:0003677">
    <property type="term" value="F:DNA binding"/>
    <property type="evidence" value="ECO:0007669"/>
    <property type="project" value="UniProtKB-KW"/>
</dbReference>
<keyword evidence="4" id="KW-1133">Transmembrane helix</keyword>
<protein>
    <submittedName>
        <fullName evidence="6">DNA-binding CsgD family transcriptional regulator</fullName>
    </submittedName>
</protein>
<feature type="transmembrane region" description="Helical" evidence="4">
    <location>
        <begin position="104"/>
        <end position="122"/>
    </location>
</feature>
<gene>
    <name evidence="6" type="ORF">HNR50_003560</name>
</gene>
<evidence type="ECO:0000313" key="7">
    <source>
        <dbReference type="Proteomes" id="UP000587760"/>
    </source>
</evidence>
<dbReference type="EMBL" id="JACHGJ010000008">
    <property type="protein sequence ID" value="MBB6481879.1"/>
    <property type="molecule type" value="Genomic_DNA"/>
</dbReference>
<dbReference type="InterPro" id="IPR036388">
    <property type="entry name" value="WH-like_DNA-bd_sf"/>
</dbReference>
<dbReference type="Gene3D" id="1.10.10.10">
    <property type="entry name" value="Winged helix-like DNA-binding domain superfamily/Winged helix DNA-binding domain"/>
    <property type="match status" value="1"/>
</dbReference>
<dbReference type="RefSeq" id="WP_184748114.1">
    <property type="nucleotide sequence ID" value="NZ_JACHGJ010000008.1"/>
</dbReference>
<feature type="transmembrane region" description="Helical" evidence="4">
    <location>
        <begin position="128"/>
        <end position="150"/>
    </location>
</feature>
<feature type="transmembrane region" description="Helical" evidence="4">
    <location>
        <begin position="162"/>
        <end position="179"/>
    </location>
</feature>
<dbReference type="Pfam" id="PF00196">
    <property type="entry name" value="GerE"/>
    <property type="match status" value="1"/>
</dbReference>
<dbReference type="GO" id="GO:0006355">
    <property type="term" value="P:regulation of DNA-templated transcription"/>
    <property type="evidence" value="ECO:0007669"/>
    <property type="project" value="InterPro"/>
</dbReference>
<feature type="transmembrane region" description="Helical" evidence="4">
    <location>
        <begin position="6"/>
        <end position="28"/>
    </location>
</feature>
<dbReference type="PANTHER" id="PTHR44688:SF16">
    <property type="entry name" value="DNA-BINDING TRANSCRIPTIONAL ACTIVATOR DEVR_DOSR"/>
    <property type="match status" value="1"/>
</dbReference>
<name>A0A841RGG6_9SPIO</name>
<keyword evidence="4" id="KW-0472">Membrane</keyword>
<dbReference type="SUPFAM" id="SSF46894">
    <property type="entry name" value="C-terminal effector domain of the bipartite response regulators"/>
    <property type="match status" value="1"/>
</dbReference>
<reference evidence="6 7" key="1">
    <citation type="submission" date="2020-08" db="EMBL/GenBank/DDBJ databases">
        <title>Genomic Encyclopedia of Type Strains, Phase IV (KMG-IV): sequencing the most valuable type-strain genomes for metagenomic binning, comparative biology and taxonomic classification.</title>
        <authorList>
            <person name="Goeker M."/>
        </authorList>
    </citation>
    <scope>NUCLEOTIDE SEQUENCE [LARGE SCALE GENOMIC DNA]</scope>
    <source>
        <strain evidence="6 7">DSM 2461</strain>
    </source>
</reference>
<feature type="transmembrane region" description="Helical" evidence="4">
    <location>
        <begin position="199"/>
        <end position="218"/>
    </location>
</feature>
<keyword evidence="7" id="KW-1185">Reference proteome</keyword>
<feature type="domain" description="HTH luxR-type" evidence="5">
    <location>
        <begin position="232"/>
        <end position="297"/>
    </location>
</feature>
<keyword evidence="4" id="KW-0812">Transmembrane</keyword>
<keyword evidence="1" id="KW-0805">Transcription regulation</keyword>
<evidence type="ECO:0000313" key="6">
    <source>
        <dbReference type="EMBL" id="MBB6481879.1"/>
    </source>
</evidence>
<evidence type="ECO:0000256" key="2">
    <source>
        <dbReference type="ARBA" id="ARBA00023125"/>
    </source>
</evidence>
<feature type="transmembrane region" description="Helical" evidence="4">
    <location>
        <begin position="35"/>
        <end position="56"/>
    </location>
</feature>
<dbReference type="PANTHER" id="PTHR44688">
    <property type="entry name" value="DNA-BINDING TRANSCRIPTIONAL ACTIVATOR DEVR_DOSR"/>
    <property type="match status" value="1"/>
</dbReference>
<comment type="caution">
    <text evidence="6">The sequence shown here is derived from an EMBL/GenBank/DDBJ whole genome shotgun (WGS) entry which is preliminary data.</text>
</comment>
<feature type="transmembrane region" description="Helical" evidence="4">
    <location>
        <begin position="76"/>
        <end position="97"/>
    </location>
</feature>
<dbReference type="InterPro" id="IPR016032">
    <property type="entry name" value="Sig_transdc_resp-reg_C-effctor"/>
</dbReference>
<dbReference type="SMART" id="SM00421">
    <property type="entry name" value="HTH_LUXR"/>
    <property type="match status" value="1"/>
</dbReference>
<dbReference type="AlphaFoldDB" id="A0A841RGG6"/>
<accession>A0A841RGG6</accession>
<keyword evidence="3" id="KW-0804">Transcription</keyword>
<dbReference type="PROSITE" id="PS50043">
    <property type="entry name" value="HTH_LUXR_2"/>
    <property type="match status" value="1"/>
</dbReference>
<dbReference type="PRINTS" id="PR00038">
    <property type="entry name" value="HTHLUXR"/>
</dbReference>
<dbReference type="PROSITE" id="PS00622">
    <property type="entry name" value="HTH_LUXR_1"/>
    <property type="match status" value="1"/>
</dbReference>
<evidence type="ECO:0000259" key="5">
    <source>
        <dbReference type="PROSITE" id="PS50043"/>
    </source>
</evidence>
<keyword evidence="2 6" id="KW-0238">DNA-binding</keyword>
<sequence>MSSFVLATISILSGAFSLGAVSIVYMQFRTRIVRFMLLFILSLFLISTGFWSSALIRIPGLSRESVEPFLLLLQSAGSTINIIVLPYFMAALINLSLPPSAWKLVWLWNSLFIAGIVISYLLPGFTRFLPLMGAMLVITIVFWLIVAGLRRRTIRDRLLKKSILFFIIASAAFVPLLVLDMMITSIPIQSLSFLDNFSLPVYLMTINAGSFLFAGSFLNRDPLADESGVTDRFRQTYNISERETELVNKLLEGLSNREIADQLCISVKTVENHLYNIYRKTDVSARGQLIHMLHSWEKG</sequence>